<sequence>MEQQTQRRLAAIVMADVVGYTGHIQRDEVGTRALFRNLEKNFVLPLCRLYGGRIIKTMGDAFMMEFSSVVNAATCAVELQQQMPLHVNEAESLDLRGMQFRIAVNLGDIIVEDEDIHGDGVNVVARLQALADPGGVCISDAVYAQIRGKSDIPFANGGLVKLRGIDGEHQIYQWSPDRAAEQSTALTIREPIALEAARQASIAVLPFENLSADPEQEFFSDGITEDIITELSRFRDLHVKSRNSSFAFKGKHTDVTEIGAALGVKFIVEGSIRKADQRVRITVQLVDALDGGQIWAERYDRQLEDVFAVQDEVTQTIATVLPSRLRSTLSERTQRKSTTNFSAYELYLQGRWIFLTSAGTDPRAISYLEKALAIDPNYAHAQAVLANLYAYSLFSLGVWYGDPEKRARSYLNDALKNGKQDPIILTLVAETYYWLGESDRARHHIEAALRINPHDIQSRIVYGSVLNGAGQHEDGLQIMNEALVADPQMLDFTLEPKAECLFMLRGYEDCLAILLSWEDPPPHTYGQIAACYAHLGKMDKANEAADSFRKACATSSDFARYARNHARICQLPEDKENWLSGYRMAGLLNEP</sequence>
<dbReference type="PROSITE" id="PS50125">
    <property type="entry name" value="GUANYLATE_CYCLASE_2"/>
    <property type="match status" value="1"/>
</dbReference>
<proteinExistence type="predicted"/>
<dbReference type="PANTHER" id="PTHR43081:SF19">
    <property type="entry name" value="PH-SENSITIVE ADENYLATE CYCLASE RV1264"/>
    <property type="match status" value="1"/>
</dbReference>
<dbReference type="SUPFAM" id="SSF48452">
    <property type="entry name" value="TPR-like"/>
    <property type="match status" value="1"/>
</dbReference>
<dbReference type="Gene3D" id="1.25.40.10">
    <property type="entry name" value="Tetratricopeptide repeat domain"/>
    <property type="match status" value="1"/>
</dbReference>
<dbReference type="Proteomes" id="UP000468591">
    <property type="component" value="Unassembled WGS sequence"/>
</dbReference>
<dbReference type="Pfam" id="PF00211">
    <property type="entry name" value="Guanylate_cyc"/>
    <property type="match status" value="1"/>
</dbReference>
<evidence type="ECO:0000313" key="3">
    <source>
        <dbReference type="EMBL" id="NEK25055.1"/>
    </source>
</evidence>
<dbReference type="RefSeq" id="WP_164356299.1">
    <property type="nucleotide sequence ID" value="NZ_JBHSVZ010000001.1"/>
</dbReference>
<dbReference type="GO" id="GO:0006171">
    <property type="term" value="P:cAMP biosynthetic process"/>
    <property type="evidence" value="ECO:0007669"/>
    <property type="project" value="TreeGrafter"/>
</dbReference>
<dbReference type="SMART" id="SM00028">
    <property type="entry name" value="TPR"/>
    <property type="match status" value="3"/>
</dbReference>
<keyword evidence="1" id="KW-0802">TPR repeat</keyword>
<dbReference type="InterPro" id="IPR001054">
    <property type="entry name" value="A/G_cyclase"/>
</dbReference>
<dbReference type="Gene3D" id="3.30.70.1230">
    <property type="entry name" value="Nucleotide cyclase"/>
    <property type="match status" value="1"/>
</dbReference>
<dbReference type="InterPro" id="IPR019734">
    <property type="entry name" value="TPR_rpt"/>
</dbReference>
<evidence type="ECO:0000256" key="1">
    <source>
        <dbReference type="PROSITE-ProRule" id="PRU00339"/>
    </source>
</evidence>
<gene>
    <name evidence="3" type="ORF">GV827_22060</name>
</gene>
<dbReference type="Gene3D" id="3.40.50.10070">
    <property type="entry name" value="TolB, N-terminal domain"/>
    <property type="match status" value="1"/>
</dbReference>
<dbReference type="InterPro" id="IPR050697">
    <property type="entry name" value="Adenylyl/Guanylyl_Cyclase_3/4"/>
</dbReference>
<dbReference type="PANTHER" id="PTHR43081">
    <property type="entry name" value="ADENYLATE CYCLASE, TERMINAL-DIFFERENTIATION SPECIFIC-RELATED"/>
    <property type="match status" value="1"/>
</dbReference>
<evidence type="ECO:0000259" key="2">
    <source>
        <dbReference type="PROSITE" id="PS50125"/>
    </source>
</evidence>
<name>A0A6P0CJ88_9RHOB</name>
<feature type="domain" description="Guanylate cyclase" evidence="2">
    <location>
        <begin position="11"/>
        <end position="128"/>
    </location>
</feature>
<dbReference type="SUPFAM" id="SSF55073">
    <property type="entry name" value="Nucleotide cyclase"/>
    <property type="match status" value="1"/>
</dbReference>
<dbReference type="PROSITE" id="PS50005">
    <property type="entry name" value="TPR"/>
    <property type="match status" value="1"/>
</dbReference>
<dbReference type="CDD" id="cd07302">
    <property type="entry name" value="CHD"/>
    <property type="match status" value="1"/>
</dbReference>
<feature type="repeat" description="TPR" evidence="1">
    <location>
        <begin position="422"/>
        <end position="455"/>
    </location>
</feature>
<dbReference type="GO" id="GO:0035556">
    <property type="term" value="P:intracellular signal transduction"/>
    <property type="evidence" value="ECO:0007669"/>
    <property type="project" value="InterPro"/>
</dbReference>
<comment type="caution">
    <text evidence="3">The sequence shown here is derived from an EMBL/GenBank/DDBJ whole genome shotgun (WGS) entry which is preliminary data.</text>
</comment>
<dbReference type="InterPro" id="IPR011990">
    <property type="entry name" value="TPR-like_helical_dom_sf"/>
</dbReference>
<accession>A0A6P0CJ88</accession>
<evidence type="ECO:0000313" key="4">
    <source>
        <dbReference type="Proteomes" id="UP000468591"/>
    </source>
</evidence>
<organism evidence="3 4">
    <name type="scientific">Sulfitobacter sediminilitoris</name>
    <dbReference type="NCBI Taxonomy" id="2698830"/>
    <lineage>
        <taxon>Bacteria</taxon>
        <taxon>Pseudomonadati</taxon>
        <taxon>Pseudomonadota</taxon>
        <taxon>Alphaproteobacteria</taxon>
        <taxon>Rhodobacterales</taxon>
        <taxon>Roseobacteraceae</taxon>
        <taxon>Sulfitobacter</taxon>
    </lineage>
</organism>
<dbReference type="InterPro" id="IPR029787">
    <property type="entry name" value="Nucleotide_cyclase"/>
</dbReference>
<dbReference type="AlphaFoldDB" id="A0A6P0CJ88"/>
<protein>
    <recommendedName>
        <fullName evidence="2">Guanylate cyclase domain-containing protein</fullName>
    </recommendedName>
</protein>
<reference evidence="3 4" key="1">
    <citation type="submission" date="2020-01" db="EMBL/GenBank/DDBJ databases">
        <title>Sulfitobacter sediminilitoris sp. nov., isolated from a tidal flat.</title>
        <authorList>
            <person name="Park S."/>
            <person name="Yoon J.-H."/>
        </authorList>
    </citation>
    <scope>NUCLEOTIDE SEQUENCE [LARGE SCALE GENOMIC DNA]</scope>
    <source>
        <strain evidence="3 4">JBTF-M27</strain>
    </source>
</reference>
<keyword evidence="4" id="KW-1185">Reference proteome</keyword>
<dbReference type="GO" id="GO:0004016">
    <property type="term" value="F:adenylate cyclase activity"/>
    <property type="evidence" value="ECO:0007669"/>
    <property type="project" value="UniProtKB-ARBA"/>
</dbReference>
<dbReference type="EMBL" id="JAABNT010000035">
    <property type="protein sequence ID" value="NEK25055.1"/>
    <property type="molecule type" value="Genomic_DNA"/>
</dbReference>